<accession>A0A511KQ35</accession>
<evidence type="ECO:0000313" key="2">
    <source>
        <dbReference type="Proteomes" id="UP000321518"/>
    </source>
</evidence>
<sequence>MRDRTIVFIGDSHDRQNLEIVCACVHSTGAVLSVPHYHIKAHCRLPNLNLTLAQWFHFGLAPESDSVPPNAWNVPSIPTSHEN</sequence>
<keyword evidence="1" id="KW-0378">Hydrolase</keyword>
<gene>
    <name evidence="1" type="ORF">Rt10032_c21g6480</name>
</gene>
<evidence type="ECO:0000313" key="1">
    <source>
        <dbReference type="EMBL" id="GEM12463.1"/>
    </source>
</evidence>
<name>A0A511KQ35_RHOTO</name>
<dbReference type="OrthoDB" id="2588793at2759"/>
<dbReference type="Proteomes" id="UP000321518">
    <property type="component" value="Unassembled WGS sequence"/>
</dbReference>
<dbReference type="GO" id="GO:0016787">
    <property type="term" value="F:hydrolase activity"/>
    <property type="evidence" value="ECO:0007669"/>
    <property type="project" value="UniProtKB-KW"/>
</dbReference>
<protein>
    <submittedName>
        <fullName evidence="1">Esterase, SGNH hydrolase-type domain protein</fullName>
    </submittedName>
</protein>
<comment type="caution">
    <text evidence="1">The sequence shown here is derived from an EMBL/GenBank/DDBJ whole genome shotgun (WGS) entry which is preliminary data.</text>
</comment>
<dbReference type="AlphaFoldDB" id="A0A511KQ35"/>
<organism evidence="1 2">
    <name type="scientific">Rhodotorula toruloides</name>
    <name type="common">Yeast</name>
    <name type="synonym">Rhodosporidium toruloides</name>
    <dbReference type="NCBI Taxonomy" id="5286"/>
    <lineage>
        <taxon>Eukaryota</taxon>
        <taxon>Fungi</taxon>
        <taxon>Dikarya</taxon>
        <taxon>Basidiomycota</taxon>
        <taxon>Pucciniomycotina</taxon>
        <taxon>Microbotryomycetes</taxon>
        <taxon>Sporidiobolales</taxon>
        <taxon>Sporidiobolaceae</taxon>
        <taxon>Rhodotorula</taxon>
    </lineage>
</organism>
<proteinExistence type="predicted"/>
<dbReference type="EMBL" id="BJWK01000021">
    <property type="protein sequence ID" value="GEM12463.1"/>
    <property type="molecule type" value="Genomic_DNA"/>
</dbReference>
<reference evidence="1 2" key="1">
    <citation type="submission" date="2019-07" db="EMBL/GenBank/DDBJ databases">
        <title>Rhodotorula toruloides NBRC10032 genome sequencing.</title>
        <authorList>
            <person name="Shida Y."/>
            <person name="Takaku H."/>
            <person name="Ogasawara W."/>
            <person name="Mori K."/>
        </authorList>
    </citation>
    <scope>NUCLEOTIDE SEQUENCE [LARGE SCALE GENOMIC DNA]</scope>
    <source>
        <strain evidence="1 2">NBRC10032</strain>
    </source>
</reference>